<dbReference type="EMBL" id="VWRR01000018">
    <property type="protein sequence ID" value="KAF6000709.1"/>
    <property type="molecule type" value="Genomic_DNA"/>
</dbReference>
<gene>
    <name evidence="1" type="ORF">F1559_001851</name>
</gene>
<dbReference type="SUPFAM" id="SSF82649">
    <property type="entry name" value="SufE/NifU"/>
    <property type="match status" value="1"/>
</dbReference>
<organism evidence="1 2">
    <name type="scientific">Cyanidiococcus yangmingshanensis</name>
    <dbReference type="NCBI Taxonomy" id="2690220"/>
    <lineage>
        <taxon>Eukaryota</taxon>
        <taxon>Rhodophyta</taxon>
        <taxon>Bangiophyceae</taxon>
        <taxon>Cyanidiales</taxon>
        <taxon>Cyanidiaceae</taxon>
        <taxon>Cyanidiococcus</taxon>
    </lineage>
</organism>
<sequence>MLKPKRRCSFPAFVIAPEAFHSGSKSESVQRGRSWSRVSTVSLDRPADRRALPRNRLWCCDTVSPHQNGTRTNTTPKLKELVEAFKKLGDQKLRVQQLLHMAATLPPFPRERRVLGKPCTWLS</sequence>
<comment type="caution">
    <text evidence="1">The sequence shown here is derived from an EMBL/GenBank/DDBJ whole genome shotgun (WGS) entry which is preliminary data.</text>
</comment>
<reference evidence="1 2" key="1">
    <citation type="journal article" date="2020" name="J. Phycol.">
        <title>Comparative genome analysis reveals Cyanidiococcus gen. nov., a new extremophilic red algal genus sister to Cyanidioschyzon (Cyanidioschyzonaceae, Rhodophyta).</title>
        <authorList>
            <person name="Liu S.-L."/>
            <person name="Chiang Y.-R."/>
            <person name="Yoon H.S."/>
            <person name="Fu H.-Y."/>
        </authorList>
    </citation>
    <scope>NUCLEOTIDE SEQUENCE [LARGE SCALE GENOMIC DNA]</scope>
    <source>
        <strain evidence="1 2">THAL066</strain>
    </source>
</reference>
<name>A0A7J7IDF3_9RHOD</name>
<proteinExistence type="predicted"/>
<evidence type="ECO:0000313" key="2">
    <source>
        <dbReference type="Proteomes" id="UP000530660"/>
    </source>
</evidence>
<evidence type="ECO:0000313" key="1">
    <source>
        <dbReference type="EMBL" id="KAF6000709.1"/>
    </source>
</evidence>
<protein>
    <submittedName>
        <fullName evidence="1">Uncharacterized protein</fullName>
    </submittedName>
</protein>
<dbReference type="AlphaFoldDB" id="A0A7J7IDF3"/>
<dbReference type="Gene3D" id="3.90.1010.10">
    <property type="match status" value="1"/>
</dbReference>
<keyword evidence="2" id="KW-1185">Reference proteome</keyword>
<accession>A0A7J7IDF3</accession>
<dbReference type="Proteomes" id="UP000530660">
    <property type="component" value="Unassembled WGS sequence"/>
</dbReference>